<protein>
    <submittedName>
        <fullName evidence="9">Methyl-accepting chemotaxis protein</fullName>
    </submittedName>
</protein>
<dbReference type="Pfam" id="PF00015">
    <property type="entry name" value="MCPsignal"/>
    <property type="match status" value="1"/>
</dbReference>
<gene>
    <name evidence="9" type="ORF">ACFY35_41040</name>
</gene>
<dbReference type="Pfam" id="PF00672">
    <property type="entry name" value="HAMP"/>
    <property type="match status" value="1"/>
</dbReference>
<dbReference type="PANTHER" id="PTHR32089:SF112">
    <property type="entry name" value="LYSOZYME-LIKE PROTEIN-RELATED"/>
    <property type="match status" value="1"/>
</dbReference>
<evidence type="ECO:0000256" key="5">
    <source>
        <dbReference type="PROSITE-ProRule" id="PRU00284"/>
    </source>
</evidence>
<dbReference type="RefSeq" id="WP_020516058.1">
    <property type="nucleotide sequence ID" value="NZ_JBIAZU010000008.1"/>
</dbReference>
<dbReference type="InterPro" id="IPR004089">
    <property type="entry name" value="MCPsignal_dom"/>
</dbReference>
<keyword evidence="6" id="KW-0472">Membrane</keyword>
<comment type="similarity">
    <text evidence="4">Belongs to the methyl-accepting chemotaxis (MCP) protein family.</text>
</comment>
<evidence type="ECO:0000313" key="9">
    <source>
        <dbReference type="EMBL" id="MFF5295858.1"/>
    </source>
</evidence>
<keyword evidence="10" id="KW-1185">Reference proteome</keyword>
<feature type="domain" description="HAMP" evidence="8">
    <location>
        <begin position="221"/>
        <end position="273"/>
    </location>
</feature>
<dbReference type="PRINTS" id="PR00260">
    <property type="entry name" value="CHEMTRNSDUCR"/>
</dbReference>
<evidence type="ECO:0000313" key="10">
    <source>
        <dbReference type="Proteomes" id="UP001602245"/>
    </source>
</evidence>
<name>A0ABW6WRE0_9ACTN</name>
<dbReference type="Proteomes" id="UP001602245">
    <property type="component" value="Unassembled WGS sequence"/>
</dbReference>
<evidence type="ECO:0000256" key="3">
    <source>
        <dbReference type="ARBA" id="ARBA00023224"/>
    </source>
</evidence>
<comment type="caution">
    <text evidence="9">The sequence shown here is derived from an EMBL/GenBank/DDBJ whole genome shotgun (WGS) entry which is preliminary data.</text>
</comment>
<dbReference type="SMART" id="SM00304">
    <property type="entry name" value="HAMP"/>
    <property type="match status" value="2"/>
</dbReference>
<keyword evidence="1 6" id="KW-0812">Transmembrane</keyword>
<feature type="transmembrane region" description="Helical" evidence="6">
    <location>
        <begin position="12"/>
        <end position="34"/>
    </location>
</feature>
<dbReference type="Gene3D" id="1.10.287.950">
    <property type="entry name" value="Methyl-accepting chemotaxis protein"/>
    <property type="match status" value="1"/>
</dbReference>
<evidence type="ECO:0000259" key="7">
    <source>
        <dbReference type="PROSITE" id="PS50111"/>
    </source>
</evidence>
<evidence type="ECO:0000259" key="8">
    <source>
        <dbReference type="PROSITE" id="PS50885"/>
    </source>
</evidence>
<dbReference type="InterPro" id="IPR004090">
    <property type="entry name" value="Chemotax_Me-accpt_rcpt"/>
</dbReference>
<dbReference type="EMBL" id="JBIAZU010000008">
    <property type="protein sequence ID" value="MFF5295858.1"/>
    <property type="molecule type" value="Genomic_DNA"/>
</dbReference>
<organism evidence="9 10">
    <name type="scientific">Paractinoplanes globisporus</name>
    <dbReference type="NCBI Taxonomy" id="113565"/>
    <lineage>
        <taxon>Bacteria</taxon>
        <taxon>Bacillati</taxon>
        <taxon>Actinomycetota</taxon>
        <taxon>Actinomycetes</taxon>
        <taxon>Micromonosporales</taxon>
        <taxon>Micromonosporaceae</taxon>
        <taxon>Paractinoplanes</taxon>
    </lineage>
</organism>
<keyword evidence="2 6" id="KW-1133">Transmembrane helix</keyword>
<dbReference type="SMART" id="SM00283">
    <property type="entry name" value="MA"/>
    <property type="match status" value="1"/>
</dbReference>
<dbReference type="PROSITE" id="PS51257">
    <property type="entry name" value="PROKAR_LIPOPROTEIN"/>
    <property type="match status" value="1"/>
</dbReference>
<proteinExistence type="inferred from homology"/>
<evidence type="ECO:0000256" key="6">
    <source>
        <dbReference type="SAM" id="Phobius"/>
    </source>
</evidence>
<dbReference type="SUPFAM" id="SSF58104">
    <property type="entry name" value="Methyl-accepting chemotaxis protein (MCP) signaling domain"/>
    <property type="match status" value="1"/>
</dbReference>
<accession>A0ABW6WRE0</accession>
<dbReference type="PANTHER" id="PTHR32089">
    <property type="entry name" value="METHYL-ACCEPTING CHEMOTAXIS PROTEIN MCPB"/>
    <property type="match status" value="1"/>
</dbReference>
<dbReference type="InterPro" id="IPR003660">
    <property type="entry name" value="HAMP_dom"/>
</dbReference>
<dbReference type="PROSITE" id="PS50885">
    <property type="entry name" value="HAMP"/>
    <property type="match status" value="1"/>
</dbReference>
<dbReference type="PROSITE" id="PS50111">
    <property type="entry name" value="CHEMOTAXIS_TRANSDUC_2"/>
    <property type="match status" value="1"/>
</dbReference>
<evidence type="ECO:0000256" key="4">
    <source>
        <dbReference type="ARBA" id="ARBA00029447"/>
    </source>
</evidence>
<keyword evidence="3 5" id="KW-0807">Transducer</keyword>
<sequence>MRLFGNIRIGVRLAGAFTAVCACLLIAVAVGLWGQHEAKTATGRLALAADLQHDALTAKFRTADFNGWQSGYAFDIQRGVKGAASDDVGQRKNFLASTAAFKQDVATMEGEPLTAAEKAAADTALSTFGEFMALDDQIIAAFRTGSASGFAKAGDMVSGSAIDTMNKIVAAIDDLVSLTGAQAETAKADAESTANTSRTLMLIAGALSLALAGLLAVLVTRSITLPLGKTVATLRSVAAKNLTVQAPAEGRDELGTMGRAVNSTLEVLLGAFGRISDHSRTLAGASHELTMASGRIAEAAGNASGQSERVASAAEEVSRSVQTVAAGTEQMTAAILEISGSASQAASVAATGVSSAREAGETIAQLGRSSAEIGEVIKLITSIAEQTNLLALNATIESARAGEAGKGFAVVASEVKDLAQETAKATEDIAGRVQAIQHDTTAAITAIDRITGIIGQVNEFSTTIAAAVEEQTATTAEMSRNIVEAATGSGEIANNVAGVASSAQVTAEGVAEAQETAENLELMSRELHEIVDQFQVTGSPARAR</sequence>
<feature type="domain" description="Methyl-accepting transducer" evidence="7">
    <location>
        <begin position="285"/>
        <end position="521"/>
    </location>
</feature>
<evidence type="ECO:0000256" key="2">
    <source>
        <dbReference type="ARBA" id="ARBA00022989"/>
    </source>
</evidence>
<reference evidence="9 10" key="1">
    <citation type="submission" date="2024-10" db="EMBL/GenBank/DDBJ databases">
        <title>The Natural Products Discovery Center: Release of the First 8490 Sequenced Strains for Exploring Actinobacteria Biosynthetic Diversity.</title>
        <authorList>
            <person name="Kalkreuter E."/>
            <person name="Kautsar S.A."/>
            <person name="Yang D."/>
            <person name="Bader C.D."/>
            <person name="Teijaro C.N."/>
            <person name="Fluegel L."/>
            <person name="Davis C.M."/>
            <person name="Simpson J.R."/>
            <person name="Lauterbach L."/>
            <person name="Steele A.D."/>
            <person name="Gui C."/>
            <person name="Meng S."/>
            <person name="Li G."/>
            <person name="Viehrig K."/>
            <person name="Ye F."/>
            <person name="Su P."/>
            <person name="Kiefer A.F."/>
            <person name="Nichols A."/>
            <person name="Cepeda A.J."/>
            <person name="Yan W."/>
            <person name="Fan B."/>
            <person name="Jiang Y."/>
            <person name="Adhikari A."/>
            <person name="Zheng C.-J."/>
            <person name="Schuster L."/>
            <person name="Cowan T.M."/>
            <person name="Smanski M.J."/>
            <person name="Chevrette M.G."/>
            <person name="De Carvalho L.P.S."/>
            <person name="Shen B."/>
        </authorList>
    </citation>
    <scope>NUCLEOTIDE SEQUENCE [LARGE SCALE GENOMIC DNA]</scope>
    <source>
        <strain evidence="9 10">NPDC000087</strain>
    </source>
</reference>
<evidence type="ECO:0000256" key="1">
    <source>
        <dbReference type="ARBA" id="ARBA00022692"/>
    </source>
</evidence>
<dbReference type="CDD" id="cd06225">
    <property type="entry name" value="HAMP"/>
    <property type="match status" value="1"/>
</dbReference>